<organism evidence="6">
    <name type="scientific">Chrysotila carterae</name>
    <name type="common">Marine alga</name>
    <name type="synonym">Syracosphaera carterae</name>
    <dbReference type="NCBI Taxonomy" id="13221"/>
    <lineage>
        <taxon>Eukaryota</taxon>
        <taxon>Haptista</taxon>
        <taxon>Haptophyta</taxon>
        <taxon>Prymnesiophyceae</taxon>
        <taxon>Isochrysidales</taxon>
        <taxon>Isochrysidaceae</taxon>
        <taxon>Chrysotila</taxon>
    </lineage>
</organism>
<dbReference type="SMART" id="SM01114">
    <property type="entry name" value="CXC"/>
    <property type="match status" value="2"/>
</dbReference>
<dbReference type="InterPro" id="IPR005172">
    <property type="entry name" value="CRC"/>
</dbReference>
<evidence type="ECO:0000256" key="2">
    <source>
        <dbReference type="ARBA" id="ARBA00007267"/>
    </source>
</evidence>
<keyword evidence="3" id="KW-0539">Nucleus</keyword>
<sequence length="287" mass="30901">MFDGTSLIISQPVGRRGNDPVEMKRKQCNCRNSRCLKLYCECFASGQYCFGCNCQGCHNNPENDEKRKRAIESTLERNPSAFRPKINHNAAETDLGRHTKGCHCKKSGCLKKYCECFQAGIMCTAACKCSECKNIAGNEERAALTLGGRVPTPNAKKPRRAEPLAASVSGAETCAMAHAAAYAPGTASKTVLSSIAESPVQRARAAISQRITPEFASEVCTQMLQGSALSATAGGNGTARQASEQEQGLSPRQESEVLDALQRALNQVLSHATAQAKRPRQPHANVR</sequence>
<comment type="subcellular location">
    <subcellularLocation>
        <location evidence="1">Nucleus</location>
    </subcellularLocation>
</comment>
<dbReference type="EMBL" id="HBIZ01056481">
    <property type="protein sequence ID" value="CAE0783160.1"/>
    <property type="molecule type" value="Transcribed_RNA"/>
</dbReference>
<dbReference type="PANTHER" id="PTHR12446">
    <property type="entry name" value="TESMIN/TSO1-RELATED"/>
    <property type="match status" value="1"/>
</dbReference>
<evidence type="ECO:0000256" key="3">
    <source>
        <dbReference type="ARBA" id="ARBA00023242"/>
    </source>
</evidence>
<reference evidence="6" key="1">
    <citation type="submission" date="2021-01" db="EMBL/GenBank/DDBJ databases">
        <authorList>
            <person name="Corre E."/>
            <person name="Pelletier E."/>
            <person name="Niang G."/>
            <person name="Scheremetjew M."/>
            <person name="Finn R."/>
            <person name="Kale V."/>
            <person name="Holt S."/>
            <person name="Cochrane G."/>
            <person name="Meng A."/>
            <person name="Brown T."/>
            <person name="Cohen L."/>
        </authorList>
    </citation>
    <scope>NUCLEOTIDE SEQUENCE</scope>
    <source>
        <strain evidence="6">CCMP645</strain>
    </source>
</reference>
<comment type="similarity">
    <text evidence="2">Belongs to the lin-54 family.</text>
</comment>
<dbReference type="InterPro" id="IPR033467">
    <property type="entry name" value="Tesmin/TSO1-like_CXC"/>
</dbReference>
<name>A0A7S4C148_CHRCT</name>
<dbReference type="InterPro" id="IPR028307">
    <property type="entry name" value="Lin-54_fam"/>
</dbReference>
<gene>
    <name evidence="6" type="ORF">PCAR00345_LOCUS35863</name>
</gene>
<dbReference type="GO" id="GO:0005634">
    <property type="term" value="C:nucleus"/>
    <property type="evidence" value="ECO:0007669"/>
    <property type="project" value="UniProtKB-SubCell"/>
</dbReference>
<accession>A0A7S4C148</accession>
<dbReference type="Pfam" id="PF03638">
    <property type="entry name" value="TCR"/>
    <property type="match status" value="2"/>
</dbReference>
<evidence type="ECO:0000256" key="1">
    <source>
        <dbReference type="ARBA" id="ARBA00004123"/>
    </source>
</evidence>
<feature type="domain" description="CRC" evidence="5">
    <location>
        <begin position="24"/>
        <end position="137"/>
    </location>
</feature>
<evidence type="ECO:0000259" key="5">
    <source>
        <dbReference type="PROSITE" id="PS51634"/>
    </source>
</evidence>
<dbReference type="AlphaFoldDB" id="A0A7S4C148"/>
<dbReference type="PANTHER" id="PTHR12446:SF34">
    <property type="entry name" value="PROTEIN LIN-54 HOMOLOG"/>
    <property type="match status" value="1"/>
</dbReference>
<dbReference type="GO" id="GO:0006355">
    <property type="term" value="P:regulation of DNA-templated transcription"/>
    <property type="evidence" value="ECO:0007669"/>
    <property type="project" value="TreeGrafter"/>
</dbReference>
<feature type="region of interest" description="Disordered" evidence="4">
    <location>
        <begin position="231"/>
        <end position="255"/>
    </location>
</feature>
<proteinExistence type="inferred from homology"/>
<evidence type="ECO:0000256" key="4">
    <source>
        <dbReference type="SAM" id="MobiDB-lite"/>
    </source>
</evidence>
<dbReference type="PROSITE" id="PS51634">
    <property type="entry name" value="CRC"/>
    <property type="match status" value="1"/>
</dbReference>
<feature type="compositionally biased region" description="Polar residues" evidence="4">
    <location>
        <begin position="238"/>
        <end position="252"/>
    </location>
</feature>
<protein>
    <recommendedName>
        <fullName evidence="5">CRC domain-containing protein</fullName>
    </recommendedName>
</protein>
<evidence type="ECO:0000313" key="6">
    <source>
        <dbReference type="EMBL" id="CAE0783160.1"/>
    </source>
</evidence>